<feature type="domain" description="Carbohydrate kinase PfkB" evidence="14">
    <location>
        <begin position="4"/>
        <end position="296"/>
    </location>
</feature>
<dbReference type="PROSITE" id="PS00584">
    <property type="entry name" value="PFKB_KINASES_2"/>
    <property type="match status" value="1"/>
</dbReference>
<feature type="binding site" evidence="12">
    <location>
        <position position="186"/>
    </location>
    <ligand>
        <name>ATP</name>
        <dbReference type="ChEBI" id="CHEBI:30616"/>
    </ligand>
</feature>
<evidence type="ECO:0000256" key="5">
    <source>
        <dbReference type="ARBA" id="ARBA00022723"/>
    </source>
</evidence>
<dbReference type="Proteomes" id="UP001600943">
    <property type="component" value="Unassembled WGS sequence"/>
</dbReference>
<dbReference type="PANTHER" id="PTHR10584:SF166">
    <property type="entry name" value="RIBOKINASE"/>
    <property type="match status" value="1"/>
</dbReference>
<dbReference type="RefSeq" id="WP_390408310.1">
    <property type="nucleotide sequence ID" value="NZ_BAABYW010000001.1"/>
</dbReference>
<dbReference type="Pfam" id="PF00294">
    <property type="entry name" value="PfkB"/>
    <property type="match status" value="1"/>
</dbReference>
<evidence type="ECO:0000256" key="9">
    <source>
        <dbReference type="ARBA" id="ARBA00022842"/>
    </source>
</evidence>
<keyword evidence="12" id="KW-0963">Cytoplasm</keyword>
<keyword evidence="8 12" id="KW-0067">ATP-binding</keyword>
<comment type="similarity">
    <text evidence="1">Belongs to the carbohydrate kinase pfkB family.</text>
</comment>
<feature type="active site" description="Proton acceptor" evidence="12">
    <location>
        <position position="254"/>
    </location>
</feature>
<evidence type="ECO:0000256" key="8">
    <source>
        <dbReference type="ARBA" id="ARBA00022840"/>
    </source>
</evidence>
<dbReference type="PIRSF" id="PIRSF000535">
    <property type="entry name" value="1PFK/6PFK/LacC"/>
    <property type="match status" value="1"/>
</dbReference>
<feature type="binding site" evidence="12">
    <location>
        <position position="248"/>
    </location>
    <ligand>
        <name>K(+)</name>
        <dbReference type="ChEBI" id="CHEBI:29103"/>
    </ligand>
</feature>
<name>A0ABQ0BF87_9FIRM</name>
<evidence type="ECO:0000256" key="11">
    <source>
        <dbReference type="ARBA" id="ARBA00023277"/>
    </source>
</evidence>
<evidence type="ECO:0000256" key="12">
    <source>
        <dbReference type="HAMAP-Rule" id="MF_01987"/>
    </source>
</evidence>
<comment type="pathway">
    <text evidence="12">Carbohydrate metabolism; D-ribose degradation; D-ribose 5-phosphate from beta-D-ribopyranose: step 2/2.</text>
</comment>
<evidence type="ECO:0000313" key="16">
    <source>
        <dbReference type="Proteomes" id="UP001600943"/>
    </source>
</evidence>
<evidence type="ECO:0000256" key="1">
    <source>
        <dbReference type="ARBA" id="ARBA00005380"/>
    </source>
</evidence>
<comment type="caution">
    <text evidence="15">The sequence shown here is derived from an EMBL/GenBank/DDBJ whole genome shotgun (WGS) entry which is preliminary data.</text>
</comment>
<dbReference type="PANTHER" id="PTHR10584">
    <property type="entry name" value="SUGAR KINASE"/>
    <property type="match status" value="1"/>
</dbReference>
<reference evidence="15 16" key="1">
    <citation type="submission" date="2024-04" db="EMBL/GenBank/DDBJ databases">
        <title>Defined microbial consortia suppress multidrug-resistant proinflammatory Enterobacteriaceae via ecological control.</title>
        <authorList>
            <person name="Furuichi M."/>
            <person name="Kawaguchi T."/>
            <person name="Pust M."/>
            <person name="Yasuma K."/>
            <person name="Plichta D."/>
            <person name="Hasegawa N."/>
            <person name="Ohya T."/>
            <person name="Bhattarai S."/>
            <person name="Sasajima S."/>
            <person name="Aoto Y."/>
            <person name="Tuganbaev T."/>
            <person name="Yaginuma M."/>
            <person name="Ueda M."/>
            <person name="Okahashi N."/>
            <person name="Amafuji K."/>
            <person name="Kiridooshi Y."/>
            <person name="Sugita K."/>
            <person name="Strazar M."/>
            <person name="Skelly A."/>
            <person name="Suda W."/>
            <person name="Hattori M."/>
            <person name="Nakamoto N."/>
            <person name="Caballero S."/>
            <person name="Norman J."/>
            <person name="Olle B."/>
            <person name="Tanoue T."/>
            <person name="Arita M."/>
            <person name="Bucci V."/>
            <person name="Atarashi K."/>
            <person name="Xavier R."/>
            <person name="Honda K."/>
        </authorList>
    </citation>
    <scope>NUCLEOTIDE SEQUENCE [LARGE SCALE GENOMIC DNA]</scope>
    <source>
        <strain evidence="16">k04-0078-D8-1</strain>
    </source>
</reference>
<feature type="binding site" evidence="12">
    <location>
        <position position="141"/>
    </location>
    <ligand>
        <name>substrate</name>
    </ligand>
</feature>
<comment type="catalytic activity">
    <reaction evidence="13">
        <text>D-tagatofuranose 6-phosphate + ATP = D-tagatofuranose 1,6-bisphosphate + ADP + H(+)</text>
        <dbReference type="Rhea" id="RHEA:12420"/>
        <dbReference type="ChEBI" id="CHEBI:15378"/>
        <dbReference type="ChEBI" id="CHEBI:30616"/>
        <dbReference type="ChEBI" id="CHEBI:58694"/>
        <dbReference type="ChEBI" id="CHEBI:58695"/>
        <dbReference type="ChEBI" id="CHEBI:456216"/>
        <dbReference type="EC" id="2.7.1.144"/>
    </reaction>
</comment>
<dbReference type="EMBL" id="BAABYW010000001">
    <property type="protein sequence ID" value="GAA6410113.1"/>
    <property type="molecule type" value="Genomic_DNA"/>
</dbReference>
<dbReference type="InterPro" id="IPR011877">
    <property type="entry name" value="Ribokinase"/>
</dbReference>
<keyword evidence="11 12" id="KW-0119">Carbohydrate metabolism</keyword>
<evidence type="ECO:0000256" key="10">
    <source>
        <dbReference type="ARBA" id="ARBA00022958"/>
    </source>
</evidence>
<keyword evidence="4 12" id="KW-0808">Transferase</keyword>
<feature type="binding site" evidence="12">
    <location>
        <position position="284"/>
    </location>
    <ligand>
        <name>K(+)</name>
        <dbReference type="ChEBI" id="CHEBI:29103"/>
    </ligand>
</feature>
<keyword evidence="6 12" id="KW-0547">Nucleotide-binding</keyword>
<dbReference type="InterPro" id="IPR017583">
    <property type="entry name" value="Tagatose/fructose_Pkinase"/>
</dbReference>
<evidence type="ECO:0000256" key="13">
    <source>
        <dbReference type="PIRNR" id="PIRNR000535"/>
    </source>
</evidence>
<evidence type="ECO:0000256" key="3">
    <source>
        <dbReference type="ARBA" id="ARBA00016943"/>
    </source>
</evidence>
<feature type="binding site" evidence="12">
    <location>
        <position position="254"/>
    </location>
    <ligand>
        <name>substrate</name>
    </ligand>
</feature>
<keyword evidence="16" id="KW-1185">Reference proteome</keyword>
<proteinExistence type="inferred from homology"/>
<organism evidence="15 16">
    <name type="scientific">Blautia hominis</name>
    <dbReference type="NCBI Taxonomy" id="2025493"/>
    <lineage>
        <taxon>Bacteria</taxon>
        <taxon>Bacillati</taxon>
        <taxon>Bacillota</taxon>
        <taxon>Clostridia</taxon>
        <taxon>Lachnospirales</taxon>
        <taxon>Lachnospiraceae</taxon>
        <taxon>Blautia</taxon>
    </lineage>
</organism>
<dbReference type="EC" id="2.7.1.15" evidence="2 12"/>
<evidence type="ECO:0000256" key="2">
    <source>
        <dbReference type="ARBA" id="ARBA00012035"/>
    </source>
</evidence>
<evidence type="ECO:0000256" key="4">
    <source>
        <dbReference type="ARBA" id="ARBA00022679"/>
    </source>
</evidence>
<comment type="function">
    <text evidence="12">Catalyzes the phosphorylation of ribose at O-5 in a reaction requiring ATP and magnesium. The resulting D-ribose-5-phosphate can then be used either for sythesis of nucleotides, histidine, and tryptophan, or as a component of the pentose phosphate pathway.</text>
</comment>
<evidence type="ECO:0000256" key="7">
    <source>
        <dbReference type="ARBA" id="ARBA00022777"/>
    </source>
</evidence>
<dbReference type="HAMAP" id="MF_01987">
    <property type="entry name" value="Ribokinase"/>
    <property type="match status" value="1"/>
</dbReference>
<feature type="binding site" evidence="12">
    <location>
        <begin position="41"/>
        <end position="45"/>
    </location>
    <ligand>
        <name>substrate</name>
    </ligand>
</feature>
<dbReference type="InterPro" id="IPR029056">
    <property type="entry name" value="Ribokinase-like"/>
</dbReference>
<comment type="cofactor">
    <cofactor evidence="12">
        <name>Mg(2+)</name>
        <dbReference type="ChEBI" id="CHEBI:18420"/>
    </cofactor>
    <text evidence="12">Requires a divalent cation, most likely magnesium in vivo, as an electrophilic catalyst to aid phosphoryl group transfer. It is the chelate of the metal and the nucleotide that is the actual substrate.</text>
</comment>
<feature type="binding site" evidence="12">
    <location>
        <begin position="13"/>
        <end position="15"/>
    </location>
    <ligand>
        <name>substrate</name>
    </ligand>
</feature>
<keyword evidence="7 12" id="KW-0418">Kinase</keyword>
<feature type="binding site" evidence="12">
    <location>
        <begin position="253"/>
        <end position="254"/>
    </location>
    <ligand>
        <name>ATP</name>
        <dbReference type="ChEBI" id="CHEBI:30616"/>
    </ligand>
</feature>
<keyword evidence="9 12" id="KW-0460">Magnesium</keyword>
<feature type="binding site" evidence="12">
    <location>
        <position position="278"/>
    </location>
    <ligand>
        <name>ATP</name>
        <dbReference type="ChEBI" id="CHEBI:30616"/>
    </ligand>
</feature>
<dbReference type="SUPFAM" id="SSF53613">
    <property type="entry name" value="Ribokinase-like"/>
    <property type="match status" value="1"/>
</dbReference>
<feature type="binding site" evidence="12">
    <location>
        <position position="250"/>
    </location>
    <ligand>
        <name>K(+)</name>
        <dbReference type="ChEBI" id="CHEBI:29103"/>
    </ligand>
</feature>
<comment type="caution">
    <text evidence="12">Lacks conserved residue(s) required for the propagation of feature annotation.</text>
</comment>
<dbReference type="Gene3D" id="3.40.1190.20">
    <property type="match status" value="1"/>
</dbReference>
<comment type="subunit">
    <text evidence="12">Homodimer.</text>
</comment>
<protein>
    <recommendedName>
        <fullName evidence="3 12">Ribokinase</fullName>
        <shortName evidence="12">RK</shortName>
        <ecNumber evidence="2 12">2.7.1.15</ecNumber>
    </recommendedName>
</protein>
<gene>
    <name evidence="15" type="primary">rbsK_2</name>
    <name evidence="12" type="synonym">rbsK</name>
    <name evidence="15" type="ORF">K040078D81_42300</name>
</gene>
<dbReference type="NCBIfam" id="TIGR02152">
    <property type="entry name" value="D_ribokin_bact"/>
    <property type="match status" value="1"/>
</dbReference>
<accession>A0ABQ0BF87</accession>
<feature type="binding site" evidence="12">
    <location>
        <begin position="222"/>
        <end position="227"/>
    </location>
    <ligand>
        <name>ATP</name>
        <dbReference type="ChEBI" id="CHEBI:30616"/>
    </ligand>
</feature>
<sequence length="308" mass="33402">MDKKKILVIGSLNMDWVLKVEDIPVIGETVLGGDIQESPGGKGANQAFAAGRLNGDVTMLGAVGCDENGRTLLENLKLAGVHTEFIKKSRKKTGLAIITVNADGDNCITVSPGANLSCDVSYIKENLQVIEECSILLVQMEIPHDAVYYAMEQAHRMGKTVIFNPAPAPVQIREEAYAWIDYITPNETELQKLTKIRDTEQEEIERGCAILLEKGIKNVVVTLGSKGALLMNKTVRRNFAAKKVQVVDTTAAGDTFNAAMAVFLADGKNISQAVEFANAAAALTVQKKGAQNAVPHWKDLEENHKMVI</sequence>
<keyword evidence="5 12" id="KW-0479">Metal-binding</keyword>
<comment type="activity regulation">
    <text evidence="12">Activated by a monovalent cation that binds near, but not in, the active site. The most likely occupant of the site in vivo is potassium. Ion binding induces a conformational change that may alter substrate affinity.</text>
</comment>
<comment type="subcellular location">
    <subcellularLocation>
        <location evidence="12">Cytoplasm</location>
    </subcellularLocation>
</comment>
<evidence type="ECO:0000256" key="6">
    <source>
        <dbReference type="ARBA" id="ARBA00022741"/>
    </source>
</evidence>
<feature type="binding site" evidence="12">
    <location>
        <position position="287"/>
    </location>
    <ligand>
        <name>K(+)</name>
        <dbReference type="ChEBI" id="CHEBI:29103"/>
    </ligand>
</feature>
<evidence type="ECO:0000259" key="14">
    <source>
        <dbReference type="Pfam" id="PF00294"/>
    </source>
</evidence>
<evidence type="ECO:0000313" key="15">
    <source>
        <dbReference type="EMBL" id="GAA6410113.1"/>
    </source>
</evidence>
<dbReference type="PRINTS" id="PR00990">
    <property type="entry name" value="RIBOKINASE"/>
</dbReference>
<dbReference type="InterPro" id="IPR011611">
    <property type="entry name" value="PfkB_dom"/>
</dbReference>
<dbReference type="InterPro" id="IPR002173">
    <property type="entry name" value="Carboh/pur_kinase_PfkB_CS"/>
</dbReference>
<comment type="similarity">
    <text evidence="12">Belongs to the carbohydrate kinase PfkB family. Ribokinase subfamily.</text>
</comment>
<dbReference type="InterPro" id="IPR002139">
    <property type="entry name" value="Ribo/fructo_kinase"/>
</dbReference>
<comment type="similarity">
    <text evidence="13">Belongs to the carbohydrate kinase PfkB family. LacC subfamily.</text>
</comment>
<dbReference type="CDD" id="cd01174">
    <property type="entry name" value="ribokinase"/>
    <property type="match status" value="1"/>
</dbReference>
<comment type="pathway">
    <text evidence="13">Carbohydrate metabolism; D-tagatose 6-phosphate degradation; D-glyceraldehyde 3-phosphate and glycerone phosphate from D-tagatose 6-phosphate: step 1/2.</text>
</comment>
<keyword evidence="13" id="KW-0423">Lactose metabolism</keyword>
<feature type="binding site" evidence="12">
    <location>
        <position position="289"/>
    </location>
    <ligand>
        <name>K(+)</name>
        <dbReference type="ChEBI" id="CHEBI:29103"/>
    </ligand>
</feature>
<comment type="catalytic activity">
    <reaction evidence="12">
        <text>D-ribose + ATP = D-ribose 5-phosphate + ADP + H(+)</text>
        <dbReference type="Rhea" id="RHEA:13697"/>
        <dbReference type="ChEBI" id="CHEBI:15378"/>
        <dbReference type="ChEBI" id="CHEBI:30616"/>
        <dbReference type="ChEBI" id="CHEBI:47013"/>
        <dbReference type="ChEBI" id="CHEBI:78346"/>
        <dbReference type="ChEBI" id="CHEBI:456216"/>
        <dbReference type="EC" id="2.7.1.15"/>
    </reaction>
</comment>
<keyword evidence="10 12" id="KW-0630">Potassium</keyword>